<dbReference type="OrthoDB" id="9910825at2"/>
<dbReference type="STRING" id="1121393.SAMN02745216_02719"/>
<dbReference type="AlphaFoldDB" id="A0A1M6P080"/>
<evidence type="ECO:0000313" key="1">
    <source>
        <dbReference type="EMBL" id="SHK01320.1"/>
    </source>
</evidence>
<protein>
    <submittedName>
        <fullName evidence="1">Uncharacterized protein</fullName>
    </submittedName>
</protein>
<dbReference type="Proteomes" id="UP000183994">
    <property type="component" value="Unassembled WGS sequence"/>
</dbReference>
<gene>
    <name evidence="1" type="ORF">SAMN02745216_02719</name>
</gene>
<organism evidence="1 2">
    <name type="scientific">Desulfatibacillum alkenivorans DSM 16219</name>
    <dbReference type="NCBI Taxonomy" id="1121393"/>
    <lineage>
        <taxon>Bacteria</taxon>
        <taxon>Pseudomonadati</taxon>
        <taxon>Thermodesulfobacteriota</taxon>
        <taxon>Desulfobacteria</taxon>
        <taxon>Desulfobacterales</taxon>
        <taxon>Desulfatibacillaceae</taxon>
        <taxon>Desulfatibacillum</taxon>
    </lineage>
</organism>
<name>A0A1M6P080_9BACT</name>
<evidence type="ECO:0000313" key="2">
    <source>
        <dbReference type="Proteomes" id="UP000183994"/>
    </source>
</evidence>
<proteinExistence type="predicted"/>
<accession>A0A1M6P080</accession>
<dbReference type="EMBL" id="FQZU01000016">
    <property type="protein sequence ID" value="SHK01320.1"/>
    <property type="molecule type" value="Genomic_DNA"/>
</dbReference>
<dbReference type="RefSeq" id="WP_073476660.1">
    <property type="nucleotide sequence ID" value="NZ_FQZU01000016.1"/>
</dbReference>
<keyword evidence="2" id="KW-1185">Reference proteome</keyword>
<sequence length="180" mass="20506">MRVRVCVCWATAFLIWGSLFQVYAEDPKQEALDLLAEARAEECRVCRERLQEKAFKILDHVYYPDLEIAADGACVFVKSDLENQLILTCRNEDKPEDPNYPMLTFLFHTQDKHLVGIDPKDYTPEGLAQSFIQAPPGARFTGAIRVLSYPYGDGDAFNFHPSANHLQIHCQLMEVKILAE</sequence>
<reference evidence="2" key="1">
    <citation type="submission" date="2016-11" db="EMBL/GenBank/DDBJ databases">
        <authorList>
            <person name="Varghese N."/>
            <person name="Submissions S."/>
        </authorList>
    </citation>
    <scope>NUCLEOTIDE SEQUENCE [LARGE SCALE GENOMIC DNA]</scope>
    <source>
        <strain evidence="2">DSM 16219</strain>
    </source>
</reference>